<dbReference type="Proteomes" id="UP001058974">
    <property type="component" value="Chromosome 1"/>
</dbReference>
<keyword evidence="1" id="KW-0812">Transmembrane</keyword>
<keyword evidence="3" id="KW-1185">Reference proteome</keyword>
<comment type="caution">
    <text evidence="2">The sequence shown here is derived from an EMBL/GenBank/DDBJ whole genome shotgun (WGS) entry which is preliminary data.</text>
</comment>
<gene>
    <name evidence="2" type="ORF">KIW84_014221</name>
</gene>
<dbReference type="Gramene" id="Psat01G0422100-T1">
    <property type="protein sequence ID" value="KAI5446295.1"/>
    <property type="gene ID" value="KIW84_014221"/>
</dbReference>
<protein>
    <submittedName>
        <fullName evidence="2">Uncharacterized protein</fullName>
    </submittedName>
</protein>
<organism evidence="2 3">
    <name type="scientific">Pisum sativum</name>
    <name type="common">Garden pea</name>
    <name type="synonym">Lathyrus oleraceus</name>
    <dbReference type="NCBI Taxonomy" id="3888"/>
    <lineage>
        <taxon>Eukaryota</taxon>
        <taxon>Viridiplantae</taxon>
        <taxon>Streptophyta</taxon>
        <taxon>Embryophyta</taxon>
        <taxon>Tracheophyta</taxon>
        <taxon>Spermatophyta</taxon>
        <taxon>Magnoliopsida</taxon>
        <taxon>eudicotyledons</taxon>
        <taxon>Gunneridae</taxon>
        <taxon>Pentapetalae</taxon>
        <taxon>rosids</taxon>
        <taxon>fabids</taxon>
        <taxon>Fabales</taxon>
        <taxon>Fabaceae</taxon>
        <taxon>Papilionoideae</taxon>
        <taxon>50 kb inversion clade</taxon>
        <taxon>NPAAA clade</taxon>
        <taxon>Hologalegina</taxon>
        <taxon>IRL clade</taxon>
        <taxon>Fabeae</taxon>
        <taxon>Lathyrus</taxon>
    </lineage>
</organism>
<proteinExistence type="predicted"/>
<evidence type="ECO:0000256" key="1">
    <source>
        <dbReference type="SAM" id="Phobius"/>
    </source>
</evidence>
<accession>A0A9D5GYU9</accession>
<keyword evidence="1" id="KW-1133">Transmembrane helix</keyword>
<evidence type="ECO:0000313" key="3">
    <source>
        <dbReference type="Proteomes" id="UP001058974"/>
    </source>
</evidence>
<name>A0A9D5GYU9_PEA</name>
<sequence>MNIVDLGLTLLIQAYFSIPYWDYVFSTIIYLINWLPSSFINFRVPYTLSFKTKPDYKFLRVFDCACFPLLRPYDAYKLDFRFPYLDLFTHLVPSLSPSRSLTLSPLPMSSPSLFPETQQSIVSSTSIIESSHSEDIAVSGSSLVPVSATVHFGLIP</sequence>
<feature type="transmembrane region" description="Helical" evidence="1">
    <location>
        <begin position="20"/>
        <end position="42"/>
    </location>
</feature>
<keyword evidence="1" id="KW-0472">Membrane</keyword>
<reference evidence="2 3" key="1">
    <citation type="journal article" date="2022" name="Nat. Genet.">
        <title>Improved pea reference genome and pan-genome highlight genomic features and evolutionary characteristics.</title>
        <authorList>
            <person name="Yang T."/>
            <person name="Liu R."/>
            <person name="Luo Y."/>
            <person name="Hu S."/>
            <person name="Wang D."/>
            <person name="Wang C."/>
            <person name="Pandey M.K."/>
            <person name="Ge S."/>
            <person name="Xu Q."/>
            <person name="Li N."/>
            <person name="Li G."/>
            <person name="Huang Y."/>
            <person name="Saxena R.K."/>
            <person name="Ji Y."/>
            <person name="Li M."/>
            <person name="Yan X."/>
            <person name="He Y."/>
            <person name="Liu Y."/>
            <person name="Wang X."/>
            <person name="Xiang C."/>
            <person name="Varshney R.K."/>
            <person name="Ding H."/>
            <person name="Gao S."/>
            <person name="Zong X."/>
        </authorList>
    </citation>
    <scope>NUCLEOTIDE SEQUENCE [LARGE SCALE GENOMIC DNA]</scope>
    <source>
        <strain evidence="2 3">cv. Zhongwan 6</strain>
    </source>
</reference>
<dbReference type="AlphaFoldDB" id="A0A9D5GYU9"/>
<dbReference type="EMBL" id="JAMSHJ010000001">
    <property type="protein sequence ID" value="KAI5446295.1"/>
    <property type="molecule type" value="Genomic_DNA"/>
</dbReference>
<evidence type="ECO:0000313" key="2">
    <source>
        <dbReference type="EMBL" id="KAI5446295.1"/>
    </source>
</evidence>